<dbReference type="Proteomes" id="UP000176336">
    <property type="component" value="Unassembled WGS sequence"/>
</dbReference>
<sequence length="216" mass="25352">MKLTLEQVKHVAKKEFQLRLKGKTAVFIDWANVYGWEKSLKKEIKPEKLFKYLKSYPKIKALSFYYGKDKHSKSKQLLERAERIGFRVVSKEVKYIPVSLDSSHFKDLTELVRNSLTVNNNFKPDDIEKILSLLNKKILRRKCDFDMEIALDCFENLKLYDSFIFFSGDGDFATLYTRLIKQGKQVIVVYAPGHIGREIWELRRGLFKVSIENMGL</sequence>
<comment type="caution">
    <text evidence="2">The sequence shown here is derived from an EMBL/GenBank/DDBJ whole genome shotgun (WGS) entry which is preliminary data.</text>
</comment>
<name>A0A1F5ITF0_9BACT</name>
<feature type="domain" description="NYN" evidence="1">
    <location>
        <begin position="23"/>
        <end position="193"/>
    </location>
</feature>
<evidence type="ECO:0000313" key="2">
    <source>
        <dbReference type="EMBL" id="OGE19651.1"/>
    </source>
</evidence>
<dbReference type="Pfam" id="PF01936">
    <property type="entry name" value="NYN"/>
    <property type="match status" value="1"/>
</dbReference>
<proteinExistence type="predicted"/>
<evidence type="ECO:0000259" key="1">
    <source>
        <dbReference type="Pfam" id="PF01936"/>
    </source>
</evidence>
<reference evidence="2 3" key="1">
    <citation type="journal article" date="2016" name="Nat. Commun.">
        <title>Thousands of microbial genomes shed light on interconnected biogeochemical processes in an aquifer system.</title>
        <authorList>
            <person name="Anantharaman K."/>
            <person name="Brown C.T."/>
            <person name="Hug L.A."/>
            <person name="Sharon I."/>
            <person name="Castelle C.J."/>
            <person name="Probst A.J."/>
            <person name="Thomas B.C."/>
            <person name="Singh A."/>
            <person name="Wilkins M.J."/>
            <person name="Karaoz U."/>
            <person name="Brodie E.L."/>
            <person name="Williams K.H."/>
            <person name="Hubbard S.S."/>
            <person name="Banfield J.F."/>
        </authorList>
    </citation>
    <scope>NUCLEOTIDE SEQUENCE [LARGE SCALE GENOMIC DNA]</scope>
</reference>
<organism evidence="2 3">
    <name type="scientific">Candidatus Daviesbacteria bacterium RIFCSPHIGHO2_01_FULL_41_23</name>
    <dbReference type="NCBI Taxonomy" id="1797764"/>
    <lineage>
        <taxon>Bacteria</taxon>
        <taxon>Candidatus Daviesiibacteriota</taxon>
    </lineage>
</organism>
<dbReference type="InterPro" id="IPR047140">
    <property type="entry name" value="LabA"/>
</dbReference>
<accession>A0A1F5ITF0</accession>
<dbReference type="Gene3D" id="3.40.50.1010">
    <property type="entry name" value="5'-nuclease"/>
    <property type="match status" value="1"/>
</dbReference>
<dbReference type="PANTHER" id="PTHR35458:SF2">
    <property type="entry name" value="SLR0755 PROTEIN"/>
    <property type="match status" value="1"/>
</dbReference>
<gene>
    <name evidence="2" type="ORF">A2871_03235</name>
</gene>
<protein>
    <recommendedName>
        <fullName evidence="1">NYN domain-containing protein</fullName>
    </recommendedName>
</protein>
<dbReference type="PANTHER" id="PTHR35458">
    <property type="entry name" value="SLR0755 PROTEIN"/>
    <property type="match status" value="1"/>
</dbReference>
<evidence type="ECO:0000313" key="3">
    <source>
        <dbReference type="Proteomes" id="UP000176336"/>
    </source>
</evidence>
<dbReference type="GO" id="GO:0004540">
    <property type="term" value="F:RNA nuclease activity"/>
    <property type="evidence" value="ECO:0007669"/>
    <property type="project" value="InterPro"/>
</dbReference>
<dbReference type="EMBL" id="MFCR01000002">
    <property type="protein sequence ID" value="OGE19651.1"/>
    <property type="molecule type" value="Genomic_DNA"/>
</dbReference>
<dbReference type="AlphaFoldDB" id="A0A1F5ITF0"/>
<dbReference type="InterPro" id="IPR021139">
    <property type="entry name" value="NYN"/>
</dbReference>